<dbReference type="RefSeq" id="WP_120241314.1">
    <property type="nucleotide sequence ID" value="NZ_RAPQ01000011.1"/>
</dbReference>
<name>A0A419WTF4_9BACT</name>
<feature type="signal peptide" evidence="1">
    <location>
        <begin position="1"/>
        <end position="20"/>
    </location>
</feature>
<keyword evidence="3" id="KW-1185">Reference proteome</keyword>
<sequence length="341" mass="39788">MKKVFPLLLFALSFCLPSKADKLTFYNQPNNFKYFQLTNNYWYCNYNVSFLQAKINGQEYKLKSEHNWIETTTVALRGKKIGVELLFSVLALSDSHESKERLASDLLGFALGYFGKKSNYFLEFQNSSFASSLKKYNGNGDLDEANDFDSKFTQIDFKVVHPIKNIAAVYWGVRYRNLNLPIVYYQKSEDEDVEYNWISDPEIKDIHSLGIGLGVLNNKLLHTQTERSDKRLSFKDRLKYFITPKWKSDIYIALFQDECNYANVNEDVMHWAIDFSLEAYFNFIVSNSKSCKIDFSLGYNLNYLFSDKITGPNLFSNEDVDFETDFDVLHHGPTINFHLRF</sequence>
<reference evidence="2 3" key="1">
    <citation type="submission" date="2018-09" db="EMBL/GenBank/DDBJ databases">
        <title>Genomic Encyclopedia of Archaeal and Bacterial Type Strains, Phase II (KMG-II): from individual species to whole genera.</title>
        <authorList>
            <person name="Goeker M."/>
        </authorList>
    </citation>
    <scope>NUCLEOTIDE SEQUENCE [LARGE SCALE GENOMIC DNA]</scope>
    <source>
        <strain evidence="2 3">DSM 21950</strain>
    </source>
</reference>
<feature type="chain" id="PRO_5019437419" evidence="1">
    <location>
        <begin position="21"/>
        <end position="341"/>
    </location>
</feature>
<accession>A0A419WTF4</accession>
<organism evidence="2 3">
    <name type="scientific">Marinifilum flexuosum</name>
    <dbReference type="NCBI Taxonomy" id="1117708"/>
    <lineage>
        <taxon>Bacteria</taxon>
        <taxon>Pseudomonadati</taxon>
        <taxon>Bacteroidota</taxon>
        <taxon>Bacteroidia</taxon>
        <taxon>Marinilabiliales</taxon>
        <taxon>Marinifilaceae</taxon>
    </lineage>
</organism>
<evidence type="ECO:0000256" key="1">
    <source>
        <dbReference type="SAM" id="SignalP"/>
    </source>
</evidence>
<dbReference type="AlphaFoldDB" id="A0A419WTF4"/>
<comment type="caution">
    <text evidence="2">The sequence shown here is derived from an EMBL/GenBank/DDBJ whole genome shotgun (WGS) entry which is preliminary data.</text>
</comment>
<evidence type="ECO:0000313" key="3">
    <source>
        <dbReference type="Proteomes" id="UP000284531"/>
    </source>
</evidence>
<evidence type="ECO:0000313" key="2">
    <source>
        <dbReference type="EMBL" id="RKD98740.1"/>
    </source>
</evidence>
<protein>
    <submittedName>
        <fullName evidence="2">Uncharacterized protein</fullName>
    </submittedName>
</protein>
<dbReference type="OrthoDB" id="9817825at2"/>
<dbReference type="EMBL" id="RAPQ01000011">
    <property type="protein sequence ID" value="RKD98740.1"/>
    <property type="molecule type" value="Genomic_DNA"/>
</dbReference>
<proteinExistence type="predicted"/>
<keyword evidence="1" id="KW-0732">Signal</keyword>
<gene>
    <name evidence="2" type="ORF">BXY64_3603</name>
</gene>
<dbReference type="Proteomes" id="UP000284531">
    <property type="component" value="Unassembled WGS sequence"/>
</dbReference>